<dbReference type="InterPro" id="IPR001128">
    <property type="entry name" value="Cyt_P450"/>
</dbReference>
<keyword evidence="4" id="KW-0503">Monooxygenase</keyword>
<keyword evidence="6" id="KW-1185">Reference proteome</keyword>
<sequence>METTMVLMALALLLVPLSVFMWLAPYQRSLAKKLPSPPLLHTLFGHASGVMGIDWTTGNYPEPGVSWLRRYGLAYYHRAMHIQRITLADPVGLKHVLVTHSSKYPRDHISRTIFSKMFRGVGLLSAHGAGHAAMRKQLNPHFTHLQLKSFVPIFERHATRFRKALLALPPLTPIDLPAQLTRLTLDIIGVSAFGYDFQGVLNSTSDELRAYDDARLPSSLVLTLGMTYLPFWEYLPFADIAKRRHATDTLQRIVLRVIEAKMLAPTTVSNDLLDLLFASGPRLTPAEACVHVMTFLQAGHETTSNTLCWVLAMLAKHPSVADRVHAECKIVLERFPGPLPSEALGELPYLTAVLQETLRCYPTVPALAARDALEDDTIPLQDGSTLFVPAGTAIWIDIVAIHRNPAFWTNPDAFLPERFLDGNALSAADKALRVGKSSTFFYLPFGAGDKNCIGQRFAMMEMQVILLHLLASHTFPLTERACVHPKRDIATMTPVCLETTFECRQAVAASS</sequence>
<evidence type="ECO:0000256" key="2">
    <source>
        <dbReference type="ARBA" id="ARBA00010617"/>
    </source>
</evidence>
<name>T0QZR1_SAPDV</name>
<accession>T0QZR1</accession>
<dbReference type="PANTHER" id="PTHR24305">
    <property type="entry name" value="CYTOCHROME P450"/>
    <property type="match status" value="1"/>
</dbReference>
<dbReference type="Proteomes" id="UP000030762">
    <property type="component" value="Unassembled WGS sequence"/>
</dbReference>
<dbReference type="InterPro" id="IPR017972">
    <property type="entry name" value="Cyt_P450_CS"/>
</dbReference>
<evidence type="ECO:0008006" key="7">
    <source>
        <dbReference type="Google" id="ProtNLM"/>
    </source>
</evidence>
<dbReference type="PRINTS" id="PR00385">
    <property type="entry name" value="P450"/>
</dbReference>
<organism evidence="5 6">
    <name type="scientific">Saprolegnia diclina (strain VS20)</name>
    <dbReference type="NCBI Taxonomy" id="1156394"/>
    <lineage>
        <taxon>Eukaryota</taxon>
        <taxon>Sar</taxon>
        <taxon>Stramenopiles</taxon>
        <taxon>Oomycota</taxon>
        <taxon>Saprolegniomycetes</taxon>
        <taxon>Saprolegniales</taxon>
        <taxon>Saprolegniaceae</taxon>
        <taxon>Saprolegnia</taxon>
    </lineage>
</organism>
<dbReference type="GeneID" id="19943690"/>
<comment type="similarity">
    <text evidence="2 4">Belongs to the cytochrome P450 family.</text>
</comment>
<dbReference type="VEuPathDB" id="FungiDB:SDRG_02963"/>
<dbReference type="Gene3D" id="1.10.630.10">
    <property type="entry name" value="Cytochrome P450"/>
    <property type="match status" value="1"/>
</dbReference>
<dbReference type="GO" id="GO:0004497">
    <property type="term" value="F:monooxygenase activity"/>
    <property type="evidence" value="ECO:0007669"/>
    <property type="project" value="UniProtKB-KW"/>
</dbReference>
<dbReference type="OrthoDB" id="6480556at2759"/>
<dbReference type="OMA" id="QQMHLFS"/>
<dbReference type="PANTHER" id="PTHR24305:SF166">
    <property type="entry name" value="CYTOCHROME P450 12A4, MITOCHONDRIAL-RELATED"/>
    <property type="match status" value="1"/>
</dbReference>
<keyword evidence="3 4" id="KW-0349">Heme</keyword>
<keyword evidence="4" id="KW-0560">Oxidoreductase</keyword>
<dbReference type="InterPro" id="IPR002401">
    <property type="entry name" value="Cyt_P450_E_grp-I"/>
</dbReference>
<reference evidence="5 6" key="1">
    <citation type="submission" date="2012-04" db="EMBL/GenBank/DDBJ databases">
        <title>The Genome Sequence of Saprolegnia declina VS20.</title>
        <authorList>
            <consortium name="The Broad Institute Genome Sequencing Platform"/>
            <person name="Russ C."/>
            <person name="Nusbaum C."/>
            <person name="Tyler B."/>
            <person name="van West P."/>
            <person name="Dieguez-Uribeondo J."/>
            <person name="de Bruijn I."/>
            <person name="Tripathy S."/>
            <person name="Jiang R."/>
            <person name="Young S.K."/>
            <person name="Zeng Q."/>
            <person name="Gargeya S."/>
            <person name="Fitzgerald M."/>
            <person name="Haas B."/>
            <person name="Abouelleil A."/>
            <person name="Alvarado L."/>
            <person name="Arachchi H.M."/>
            <person name="Berlin A."/>
            <person name="Chapman S.B."/>
            <person name="Goldberg J."/>
            <person name="Griggs A."/>
            <person name="Gujja S."/>
            <person name="Hansen M."/>
            <person name="Howarth C."/>
            <person name="Imamovic A."/>
            <person name="Larimer J."/>
            <person name="McCowen C."/>
            <person name="Montmayeur A."/>
            <person name="Murphy C."/>
            <person name="Neiman D."/>
            <person name="Pearson M."/>
            <person name="Priest M."/>
            <person name="Roberts A."/>
            <person name="Saif S."/>
            <person name="Shea T."/>
            <person name="Sisk P."/>
            <person name="Sykes S."/>
            <person name="Wortman J."/>
            <person name="Nusbaum C."/>
            <person name="Birren B."/>
        </authorList>
    </citation>
    <scope>NUCLEOTIDE SEQUENCE [LARGE SCALE GENOMIC DNA]</scope>
    <source>
        <strain evidence="5 6">VS20</strain>
    </source>
</reference>
<gene>
    <name evidence="5" type="ORF">SDRG_02963</name>
</gene>
<dbReference type="RefSeq" id="XP_008606797.1">
    <property type="nucleotide sequence ID" value="XM_008608575.1"/>
</dbReference>
<evidence type="ECO:0000256" key="4">
    <source>
        <dbReference type="RuleBase" id="RU000461"/>
    </source>
</evidence>
<feature type="binding site" description="axial binding residue" evidence="3">
    <location>
        <position position="452"/>
    </location>
    <ligand>
        <name>heme</name>
        <dbReference type="ChEBI" id="CHEBI:30413"/>
    </ligand>
    <ligandPart>
        <name>Fe</name>
        <dbReference type="ChEBI" id="CHEBI:18248"/>
    </ligandPart>
</feature>
<dbReference type="InterPro" id="IPR036396">
    <property type="entry name" value="Cyt_P450_sf"/>
</dbReference>
<protein>
    <recommendedName>
        <fullName evidence="7">Cytochrome P450</fullName>
    </recommendedName>
</protein>
<dbReference type="GO" id="GO:0020037">
    <property type="term" value="F:heme binding"/>
    <property type="evidence" value="ECO:0007669"/>
    <property type="project" value="InterPro"/>
</dbReference>
<dbReference type="AlphaFoldDB" id="T0QZR1"/>
<dbReference type="SUPFAM" id="SSF48264">
    <property type="entry name" value="Cytochrome P450"/>
    <property type="match status" value="1"/>
</dbReference>
<evidence type="ECO:0000256" key="1">
    <source>
        <dbReference type="ARBA" id="ARBA00001971"/>
    </source>
</evidence>
<dbReference type="InterPro" id="IPR050121">
    <property type="entry name" value="Cytochrome_P450_monoxygenase"/>
</dbReference>
<comment type="cofactor">
    <cofactor evidence="1 3">
        <name>heme</name>
        <dbReference type="ChEBI" id="CHEBI:30413"/>
    </cofactor>
</comment>
<proteinExistence type="inferred from homology"/>
<keyword evidence="3 4" id="KW-0408">Iron</keyword>
<dbReference type="EMBL" id="JH767138">
    <property type="protein sequence ID" value="EQC39525.1"/>
    <property type="molecule type" value="Genomic_DNA"/>
</dbReference>
<dbReference type="GO" id="GO:0005506">
    <property type="term" value="F:iron ion binding"/>
    <property type="evidence" value="ECO:0007669"/>
    <property type="project" value="InterPro"/>
</dbReference>
<evidence type="ECO:0000313" key="5">
    <source>
        <dbReference type="EMBL" id="EQC39525.1"/>
    </source>
</evidence>
<evidence type="ECO:0000256" key="3">
    <source>
        <dbReference type="PIRSR" id="PIRSR602401-1"/>
    </source>
</evidence>
<dbReference type="InParanoid" id="T0QZR1"/>
<dbReference type="PROSITE" id="PS00086">
    <property type="entry name" value="CYTOCHROME_P450"/>
    <property type="match status" value="1"/>
</dbReference>
<keyword evidence="3 4" id="KW-0479">Metal-binding</keyword>
<dbReference type="PRINTS" id="PR00463">
    <property type="entry name" value="EP450I"/>
</dbReference>
<dbReference type="GO" id="GO:0016705">
    <property type="term" value="F:oxidoreductase activity, acting on paired donors, with incorporation or reduction of molecular oxygen"/>
    <property type="evidence" value="ECO:0007669"/>
    <property type="project" value="InterPro"/>
</dbReference>
<dbReference type="STRING" id="1156394.T0QZR1"/>
<dbReference type="eggNOG" id="KOG0157">
    <property type="taxonomic scope" value="Eukaryota"/>
</dbReference>
<evidence type="ECO:0000313" key="6">
    <source>
        <dbReference type="Proteomes" id="UP000030762"/>
    </source>
</evidence>
<dbReference type="Pfam" id="PF00067">
    <property type="entry name" value="p450"/>
    <property type="match status" value="1"/>
</dbReference>